<dbReference type="InterPro" id="IPR006527">
    <property type="entry name" value="F-box-assoc_dom_typ1"/>
</dbReference>
<dbReference type="Proteomes" id="UP000008694">
    <property type="component" value="Unassembled WGS sequence"/>
</dbReference>
<protein>
    <submittedName>
        <fullName evidence="2">Predicted protein</fullName>
    </submittedName>
</protein>
<evidence type="ECO:0000313" key="3">
    <source>
        <dbReference type="Proteomes" id="UP000008694"/>
    </source>
</evidence>
<dbReference type="AlphaFoldDB" id="D7MJA9"/>
<dbReference type="Pfam" id="PF07734">
    <property type="entry name" value="FBA_1"/>
    <property type="match status" value="1"/>
</dbReference>
<evidence type="ECO:0000313" key="2">
    <source>
        <dbReference type="EMBL" id="EFH44927.1"/>
    </source>
</evidence>
<name>D7MJA9_ARALL</name>
<dbReference type="PANTHER" id="PTHR31672">
    <property type="entry name" value="BNACNNG10540D PROTEIN"/>
    <property type="match status" value="1"/>
</dbReference>
<gene>
    <name evidence="2" type="ORF">ARALYDRAFT_659611</name>
</gene>
<proteinExistence type="predicted"/>
<accession>D7MJA9</accession>
<reference evidence="3" key="1">
    <citation type="journal article" date="2011" name="Nat. Genet.">
        <title>The Arabidopsis lyrata genome sequence and the basis of rapid genome size change.</title>
        <authorList>
            <person name="Hu T.T."/>
            <person name="Pattyn P."/>
            <person name="Bakker E.G."/>
            <person name="Cao J."/>
            <person name="Cheng J.-F."/>
            <person name="Clark R.M."/>
            <person name="Fahlgren N."/>
            <person name="Fawcett J.A."/>
            <person name="Grimwood J."/>
            <person name="Gundlach H."/>
            <person name="Haberer G."/>
            <person name="Hollister J.D."/>
            <person name="Ossowski S."/>
            <person name="Ottilar R.P."/>
            <person name="Salamov A.A."/>
            <person name="Schneeberger K."/>
            <person name="Spannagl M."/>
            <person name="Wang X."/>
            <person name="Yang L."/>
            <person name="Nasrallah M.E."/>
            <person name="Bergelson J."/>
            <person name="Carrington J.C."/>
            <person name="Gaut B.S."/>
            <person name="Schmutz J."/>
            <person name="Mayer K.F.X."/>
            <person name="Van de Peer Y."/>
            <person name="Grigoriev I.V."/>
            <person name="Nordborg M."/>
            <person name="Weigel D."/>
            <person name="Guo Y.-L."/>
        </authorList>
    </citation>
    <scope>NUCLEOTIDE SEQUENCE [LARGE SCALE GENOMIC DNA]</scope>
    <source>
        <strain evidence="3">cv. MN47</strain>
    </source>
</reference>
<sequence>MAGIDLPSDLVIDILARVPVKNLVRLLLRSKNFIKAQMTYAPRKILAIQDNGDSPPRSILFEQENNGKPKMTLKDADLTYRDDSLVDFDVIGHCDGVFCIWLQDRTLAVWNPLLRQIRKVSSKSTKPITSHDLIGTLAGNKIFWQVNNNPENVAESETILSFDLSSEKFEYKSVPRDIKGLIRGLVAVRGCLGFVGMYLFQTMHKIVVWTASNEKSWSKFTVKECFHDGFLGPQRNEVALLGTHKNKDEWKVKYLGHEAMEIFTYNLGGW</sequence>
<dbReference type="HOGENOM" id="CLU_1031865_0_0_1"/>
<evidence type="ECO:0000259" key="1">
    <source>
        <dbReference type="Pfam" id="PF07734"/>
    </source>
</evidence>
<dbReference type="Gramene" id="Al_scaffold_0007_3666">
    <property type="protein sequence ID" value="Al_scaffold_0007_3666"/>
    <property type="gene ID" value="Al_scaffold_0007_3666"/>
</dbReference>
<dbReference type="PANTHER" id="PTHR31672:SF13">
    <property type="entry name" value="F-BOX PROTEIN CPR30-LIKE"/>
    <property type="match status" value="1"/>
</dbReference>
<dbReference type="InterPro" id="IPR050796">
    <property type="entry name" value="SCF_F-box_component"/>
</dbReference>
<feature type="domain" description="F-box associated beta-propeller type 1" evidence="1">
    <location>
        <begin position="65"/>
        <end position="133"/>
    </location>
</feature>
<dbReference type="EMBL" id="GL348719">
    <property type="protein sequence ID" value="EFH44927.1"/>
    <property type="molecule type" value="Genomic_DNA"/>
</dbReference>
<keyword evidence="3" id="KW-1185">Reference proteome</keyword>
<organism evidence="3">
    <name type="scientific">Arabidopsis lyrata subsp. lyrata</name>
    <name type="common">Lyre-leaved rock-cress</name>
    <dbReference type="NCBI Taxonomy" id="81972"/>
    <lineage>
        <taxon>Eukaryota</taxon>
        <taxon>Viridiplantae</taxon>
        <taxon>Streptophyta</taxon>
        <taxon>Embryophyta</taxon>
        <taxon>Tracheophyta</taxon>
        <taxon>Spermatophyta</taxon>
        <taxon>Magnoliopsida</taxon>
        <taxon>eudicotyledons</taxon>
        <taxon>Gunneridae</taxon>
        <taxon>Pentapetalae</taxon>
        <taxon>rosids</taxon>
        <taxon>malvids</taxon>
        <taxon>Brassicales</taxon>
        <taxon>Brassicaceae</taxon>
        <taxon>Camelineae</taxon>
        <taxon>Arabidopsis</taxon>
    </lineage>
</organism>